<keyword evidence="1" id="KW-0456">Lyase</keyword>
<accession>A0ABU4SWX1</accession>
<dbReference type="CDD" id="cd00377">
    <property type="entry name" value="ICL_PEPM"/>
    <property type="match status" value="1"/>
</dbReference>
<sequence>MSDQAAKADLLRSLHVPGDPLVLPNVWDVGSARAVVEAGFPVIATASNAIAAALGHDDGEGAPRDEMMFVAARIAASVDVPVTVDAEAGYGLAPAELTELLVGIGAVGCNIEDTDHANGGLVDVDVRAAYLAQMRAAANRIGVPLVINARVDSYFPASPHRGDQRLADAIGRAGAYWSAGADCVFVPAAGPQDLRVLVAEAGAPVNAGLPLKGGSLDDLRAAGVARVSVGPQLYRSALDHLRADLQPLLVRR</sequence>
<protein>
    <submittedName>
        <fullName evidence="1">Isocitrate lyase/phosphoenolpyruvate mutase family protein</fullName>
    </submittedName>
</protein>
<dbReference type="PANTHER" id="PTHR42905">
    <property type="entry name" value="PHOSPHOENOLPYRUVATE CARBOXYLASE"/>
    <property type="match status" value="1"/>
</dbReference>
<dbReference type="EMBL" id="JAXAVW010000006">
    <property type="protein sequence ID" value="MDX8030401.1"/>
    <property type="molecule type" value="Genomic_DNA"/>
</dbReference>
<reference evidence="1 2" key="1">
    <citation type="submission" date="2023-11" db="EMBL/GenBank/DDBJ databases">
        <title>Lentzea sokolovensis, sp. nov., Lentzea kristufkii, sp. nov., and Lentzea miocenensis, sp. nov., rare actinobacteria from Sokolov Coal Basin, Miocene lacustrine sediment, Czech Republic.</title>
        <authorList>
            <person name="Lara A."/>
            <person name="Kotroba L."/>
            <person name="Nouioui I."/>
            <person name="Neumann-Schaal M."/>
            <person name="Mast Y."/>
            <person name="Chronakova A."/>
        </authorList>
    </citation>
    <scope>NUCLEOTIDE SEQUENCE [LARGE SCALE GENOMIC DNA]</scope>
    <source>
        <strain evidence="1 2">BCCO 10_0856</strain>
    </source>
</reference>
<comment type="caution">
    <text evidence="1">The sequence shown here is derived from an EMBL/GenBank/DDBJ whole genome shotgun (WGS) entry which is preliminary data.</text>
</comment>
<dbReference type="Gene3D" id="3.20.20.60">
    <property type="entry name" value="Phosphoenolpyruvate-binding domains"/>
    <property type="match status" value="1"/>
</dbReference>
<gene>
    <name evidence="1" type="ORF">SK803_09280</name>
</gene>
<evidence type="ECO:0000313" key="1">
    <source>
        <dbReference type="EMBL" id="MDX8030401.1"/>
    </source>
</evidence>
<proteinExistence type="predicted"/>
<dbReference type="Pfam" id="PF13714">
    <property type="entry name" value="PEP_mutase"/>
    <property type="match status" value="1"/>
</dbReference>
<dbReference type="InterPro" id="IPR015813">
    <property type="entry name" value="Pyrv/PenolPyrv_kinase-like_dom"/>
</dbReference>
<dbReference type="InterPro" id="IPR039556">
    <property type="entry name" value="ICL/PEPM"/>
</dbReference>
<organism evidence="1 2">
    <name type="scientific">Lentzea miocenica</name>
    <dbReference type="NCBI Taxonomy" id="3095431"/>
    <lineage>
        <taxon>Bacteria</taxon>
        <taxon>Bacillati</taxon>
        <taxon>Actinomycetota</taxon>
        <taxon>Actinomycetes</taxon>
        <taxon>Pseudonocardiales</taxon>
        <taxon>Pseudonocardiaceae</taxon>
        <taxon>Lentzea</taxon>
    </lineage>
</organism>
<dbReference type="SUPFAM" id="SSF51621">
    <property type="entry name" value="Phosphoenolpyruvate/pyruvate domain"/>
    <property type="match status" value="1"/>
</dbReference>
<dbReference type="Proteomes" id="UP001285521">
    <property type="component" value="Unassembled WGS sequence"/>
</dbReference>
<evidence type="ECO:0000313" key="2">
    <source>
        <dbReference type="Proteomes" id="UP001285521"/>
    </source>
</evidence>
<keyword evidence="2" id="KW-1185">Reference proteome</keyword>
<dbReference type="RefSeq" id="WP_319965413.1">
    <property type="nucleotide sequence ID" value="NZ_JAXAVW010000006.1"/>
</dbReference>
<dbReference type="PANTHER" id="PTHR42905:SF16">
    <property type="entry name" value="CARBOXYPHOSPHONOENOLPYRUVATE PHOSPHONOMUTASE-LIKE PROTEIN (AFU_ORTHOLOGUE AFUA_5G07230)"/>
    <property type="match status" value="1"/>
</dbReference>
<reference evidence="1 2" key="2">
    <citation type="submission" date="2023-11" db="EMBL/GenBank/DDBJ databases">
        <authorList>
            <person name="Lara A.C."/>
            <person name="Chronakova A."/>
        </authorList>
    </citation>
    <scope>NUCLEOTIDE SEQUENCE [LARGE SCALE GENOMIC DNA]</scope>
    <source>
        <strain evidence="1 2">BCCO 10_0856</strain>
    </source>
</reference>
<name>A0ABU4SWX1_9PSEU</name>
<dbReference type="InterPro" id="IPR040442">
    <property type="entry name" value="Pyrv_kinase-like_dom_sf"/>
</dbReference>
<dbReference type="GO" id="GO:0016829">
    <property type="term" value="F:lyase activity"/>
    <property type="evidence" value="ECO:0007669"/>
    <property type="project" value="UniProtKB-KW"/>
</dbReference>